<keyword evidence="1" id="KW-1133">Transmembrane helix</keyword>
<dbReference type="GeneID" id="61880679"/>
<dbReference type="Proteomes" id="UP000216897">
    <property type="component" value="Unassembled WGS sequence"/>
</dbReference>
<reference evidence="2 3" key="1">
    <citation type="submission" date="2017-08" db="EMBL/GenBank/DDBJ databases">
        <title>Genomic and metabolic characterisation of spoilage-associated Pseudomonas species.</title>
        <authorList>
            <person name="Stanborough T."/>
            <person name="Fegan N."/>
            <person name="Powell S.M."/>
            <person name="Singh T."/>
            <person name="Tamplin M.L."/>
            <person name="Chandry P.S."/>
        </authorList>
    </citation>
    <scope>NUCLEOTIDE SEQUENCE [LARGE SCALE GENOMIC DNA]</scope>
    <source>
        <strain evidence="2 3">L1814</strain>
    </source>
</reference>
<keyword evidence="1" id="KW-0812">Transmembrane</keyword>
<protein>
    <recommendedName>
        <fullName evidence="4">Lipoprotein</fullName>
    </recommendedName>
</protein>
<evidence type="ECO:0000313" key="2">
    <source>
        <dbReference type="EMBL" id="OZY56584.1"/>
    </source>
</evidence>
<name>A0ABX4GQY5_9PSED</name>
<organism evidence="2 3">
    <name type="scientific">Pseudomonas lundensis</name>
    <dbReference type="NCBI Taxonomy" id="86185"/>
    <lineage>
        <taxon>Bacteria</taxon>
        <taxon>Pseudomonadati</taxon>
        <taxon>Pseudomonadota</taxon>
        <taxon>Gammaproteobacteria</taxon>
        <taxon>Pseudomonadales</taxon>
        <taxon>Pseudomonadaceae</taxon>
        <taxon>Pseudomonas</taxon>
    </lineage>
</organism>
<sequence>MKVKKFESPMKRLGFVIFCLSSALCLVAFLITYKTYYDIGFYWLAHLIFDGSDQWQQTAFKLGLVGAIVGAALAWDYASVVKRLYKWVSNG</sequence>
<evidence type="ECO:0000313" key="3">
    <source>
        <dbReference type="Proteomes" id="UP000216897"/>
    </source>
</evidence>
<comment type="caution">
    <text evidence="2">The sequence shown here is derived from an EMBL/GenBank/DDBJ whole genome shotgun (WGS) entry which is preliminary data.</text>
</comment>
<feature type="transmembrane region" description="Helical" evidence="1">
    <location>
        <begin position="12"/>
        <end position="33"/>
    </location>
</feature>
<feature type="transmembrane region" description="Helical" evidence="1">
    <location>
        <begin position="59"/>
        <end position="78"/>
    </location>
</feature>
<keyword evidence="3" id="KW-1185">Reference proteome</keyword>
<accession>A0ABX4GQY5</accession>
<dbReference type="EMBL" id="NQKG01000002">
    <property type="protein sequence ID" value="OZY56584.1"/>
    <property type="molecule type" value="Genomic_DNA"/>
</dbReference>
<evidence type="ECO:0000256" key="1">
    <source>
        <dbReference type="SAM" id="Phobius"/>
    </source>
</evidence>
<proteinExistence type="predicted"/>
<evidence type="ECO:0008006" key="4">
    <source>
        <dbReference type="Google" id="ProtNLM"/>
    </source>
</evidence>
<dbReference type="RefSeq" id="WP_047280633.1">
    <property type="nucleotide sequence ID" value="NZ_CP062158.2"/>
</dbReference>
<keyword evidence="1" id="KW-0472">Membrane</keyword>
<gene>
    <name evidence="2" type="ORF">CJF38_02445</name>
</gene>